<feature type="region of interest" description="Disordered" evidence="1">
    <location>
        <begin position="24"/>
        <end position="63"/>
    </location>
</feature>
<dbReference type="AlphaFoldDB" id="A0A2Z3HFJ3"/>
<dbReference type="RefSeq" id="WP_010034124.1">
    <property type="nucleotide sequence ID" value="NZ_CP025958.1"/>
</dbReference>
<evidence type="ECO:0000313" key="2">
    <source>
        <dbReference type="EMBL" id="AWM40140.1"/>
    </source>
</evidence>
<evidence type="ECO:0000313" key="3">
    <source>
        <dbReference type="Proteomes" id="UP000245802"/>
    </source>
</evidence>
<accession>A0A2Z3HFJ3</accession>
<name>A0A2Z3HFJ3_9BACT</name>
<dbReference type="EMBL" id="CP025958">
    <property type="protein sequence ID" value="AWM40140.1"/>
    <property type="molecule type" value="Genomic_DNA"/>
</dbReference>
<gene>
    <name evidence="2" type="ORF">C1280_26135</name>
</gene>
<keyword evidence="3" id="KW-1185">Reference proteome</keyword>
<sequence>MTVAHDTGAGDRAGWSAGAADAPALGRWLDDGGRDANEPNDAGAPGRDTRAHPAGVTGGRAQN</sequence>
<dbReference type="KEGG" id="gog:C1280_26135"/>
<protein>
    <submittedName>
        <fullName evidence="2">Uncharacterized protein</fullName>
    </submittedName>
</protein>
<organism evidence="2 3">
    <name type="scientific">Gemmata obscuriglobus</name>
    <dbReference type="NCBI Taxonomy" id="114"/>
    <lineage>
        <taxon>Bacteria</taxon>
        <taxon>Pseudomonadati</taxon>
        <taxon>Planctomycetota</taxon>
        <taxon>Planctomycetia</taxon>
        <taxon>Gemmatales</taxon>
        <taxon>Gemmataceae</taxon>
        <taxon>Gemmata</taxon>
    </lineage>
</organism>
<proteinExistence type="predicted"/>
<reference evidence="2 3" key="1">
    <citation type="submission" date="2018-01" db="EMBL/GenBank/DDBJ databases">
        <title>G. obscuriglobus.</title>
        <authorList>
            <person name="Franke J."/>
            <person name="Blomberg W."/>
            <person name="Selmecki A."/>
        </authorList>
    </citation>
    <scope>NUCLEOTIDE SEQUENCE [LARGE SCALE GENOMIC DNA]</scope>
    <source>
        <strain evidence="2 3">DSM 5831</strain>
    </source>
</reference>
<dbReference type="Proteomes" id="UP000245802">
    <property type="component" value="Chromosome"/>
</dbReference>
<feature type="compositionally biased region" description="Basic and acidic residues" evidence="1">
    <location>
        <begin position="28"/>
        <end position="37"/>
    </location>
</feature>
<evidence type="ECO:0000256" key="1">
    <source>
        <dbReference type="SAM" id="MobiDB-lite"/>
    </source>
</evidence>